<accession>A0A2P2PBB8</accession>
<evidence type="ECO:0000313" key="1">
    <source>
        <dbReference type="EMBL" id="MBX51979.1"/>
    </source>
</evidence>
<proteinExistence type="predicted"/>
<reference evidence="1" key="1">
    <citation type="submission" date="2018-02" db="EMBL/GenBank/DDBJ databases">
        <title>Rhizophora mucronata_Transcriptome.</title>
        <authorList>
            <person name="Meera S.P."/>
            <person name="Sreeshan A."/>
            <person name="Augustine A."/>
        </authorList>
    </citation>
    <scope>NUCLEOTIDE SEQUENCE</scope>
    <source>
        <tissue evidence="1">Leaf</tissue>
    </source>
</reference>
<protein>
    <submittedName>
        <fullName evidence="1">Uncharacterized protein</fullName>
    </submittedName>
</protein>
<name>A0A2P2PBB8_RHIMU</name>
<dbReference type="AlphaFoldDB" id="A0A2P2PBB8"/>
<sequence length="55" mass="6270">MSELASLAGETGYNEYSGQQIYSNRNKNLIISYPFSSFGSLQQANFLQKLTILWF</sequence>
<organism evidence="1">
    <name type="scientific">Rhizophora mucronata</name>
    <name type="common">Asiatic mangrove</name>
    <dbReference type="NCBI Taxonomy" id="61149"/>
    <lineage>
        <taxon>Eukaryota</taxon>
        <taxon>Viridiplantae</taxon>
        <taxon>Streptophyta</taxon>
        <taxon>Embryophyta</taxon>
        <taxon>Tracheophyta</taxon>
        <taxon>Spermatophyta</taxon>
        <taxon>Magnoliopsida</taxon>
        <taxon>eudicotyledons</taxon>
        <taxon>Gunneridae</taxon>
        <taxon>Pentapetalae</taxon>
        <taxon>rosids</taxon>
        <taxon>fabids</taxon>
        <taxon>Malpighiales</taxon>
        <taxon>Rhizophoraceae</taxon>
        <taxon>Rhizophora</taxon>
    </lineage>
</organism>
<dbReference type="EMBL" id="GGEC01071495">
    <property type="protein sequence ID" value="MBX51979.1"/>
    <property type="molecule type" value="Transcribed_RNA"/>
</dbReference>